<evidence type="ECO:0000256" key="2">
    <source>
        <dbReference type="SAM" id="MobiDB-lite"/>
    </source>
</evidence>
<proteinExistence type="inferred from homology"/>
<keyword evidence="4" id="KW-1185">Reference proteome</keyword>
<dbReference type="Pfam" id="PF02752">
    <property type="entry name" value="Arrestin_C"/>
    <property type="match status" value="1"/>
</dbReference>
<dbReference type="InterPro" id="IPR011022">
    <property type="entry name" value="Arrestin_C-like"/>
</dbReference>
<dbReference type="STRING" id="1561998.A0A1I7TA14"/>
<evidence type="ECO:0000256" key="1">
    <source>
        <dbReference type="ARBA" id="ARBA00005298"/>
    </source>
</evidence>
<name>A0A1I7TA14_9PELO</name>
<dbReference type="InterPro" id="IPR011021">
    <property type="entry name" value="Arrestin-like_N"/>
</dbReference>
<dbReference type="InterPro" id="IPR014756">
    <property type="entry name" value="Ig_E-set"/>
</dbReference>
<accession>A0A1I7TA14</accession>
<dbReference type="Proteomes" id="UP000095282">
    <property type="component" value="Unplaced"/>
</dbReference>
<dbReference type="WBParaSite" id="Csp11.Scaffold560.g3890.t1">
    <property type="protein sequence ID" value="Csp11.Scaffold560.g3890.t1"/>
    <property type="gene ID" value="Csp11.Scaffold560.g3890"/>
</dbReference>
<dbReference type="GO" id="GO:0015031">
    <property type="term" value="P:protein transport"/>
    <property type="evidence" value="ECO:0007669"/>
    <property type="project" value="TreeGrafter"/>
</dbReference>
<dbReference type="GO" id="GO:0005737">
    <property type="term" value="C:cytoplasm"/>
    <property type="evidence" value="ECO:0007669"/>
    <property type="project" value="TreeGrafter"/>
</dbReference>
<feature type="domain" description="Arrestin C-terminal-like" evidence="3">
    <location>
        <begin position="160"/>
        <end position="306"/>
    </location>
</feature>
<reference evidence="5" key="1">
    <citation type="submission" date="2016-11" db="UniProtKB">
        <authorList>
            <consortium name="WormBaseParasite"/>
        </authorList>
    </citation>
    <scope>IDENTIFICATION</scope>
</reference>
<dbReference type="eggNOG" id="KOG3780">
    <property type="taxonomic scope" value="Eukaryota"/>
</dbReference>
<dbReference type="Pfam" id="PF00339">
    <property type="entry name" value="Arrestin_N"/>
    <property type="match status" value="1"/>
</dbReference>
<protein>
    <submittedName>
        <fullName evidence="5">Arrestin_C domain-containing protein</fullName>
    </submittedName>
</protein>
<comment type="similarity">
    <text evidence="1">Belongs to the arrestin family.</text>
</comment>
<feature type="region of interest" description="Disordered" evidence="2">
    <location>
        <begin position="308"/>
        <end position="336"/>
    </location>
</feature>
<dbReference type="SUPFAM" id="SSF81296">
    <property type="entry name" value="E set domains"/>
    <property type="match status" value="2"/>
</dbReference>
<evidence type="ECO:0000259" key="3">
    <source>
        <dbReference type="SMART" id="SM01017"/>
    </source>
</evidence>
<evidence type="ECO:0000313" key="5">
    <source>
        <dbReference type="WBParaSite" id="Csp11.Scaffold560.g3890.t1"/>
    </source>
</evidence>
<feature type="compositionally biased region" description="Pro residues" evidence="2">
    <location>
        <begin position="313"/>
        <end position="336"/>
    </location>
</feature>
<dbReference type="Gene3D" id="2.60.40.640">
    <property type="match status" value="2"/>
</dbReference>
<dbReference type="InterPro" id="IPR050357">
    <property type="entry name" value="Arrestin_domain-protein"/>
</dbReference>
<evidence type="ECO:0000313" key="4">
    <source>
        <dbReference type="Proteomes" id="UP000095282"/>
    </source>
</evidence>
<sequence length="336" mass="37285">MTVQSVNPTCIHFKDISATYRPGDQVTGIIGINIHYDVPVQSLKLTWKGISSLKEKNPDGPQSISHYWDDIYLYLSEDVEKMERGEYQFPFSFQLPEGIPPSFKGEYGMVNHSVSVDLMGLTGPILREEKEFTVTGSNEGLYTLRGMYDFYNPLKNKIASIGNVDLHASINSHLVLPGSHPTIYLVIVNSSEKTLEKIKVCLIQKAHFHGKPASTPNQNGPNNSLDNKKITKTVIQEIPDLPISVHTRKKDHYTLHINIPEIITPSFKSPLMSVEYAFQIKVKTGGRLMPFSSKFICPVVVGGVEELNHPSGNAPPPYSDNAPPPYSGNAPPPYSP</sequence>
<organism evidence="4 5">
    <name type="scientific">Caenorhabditis tropicalis</name>
    <dbReference type="NCBI Taxonomy" id="1561998"/>
    <lineage>
        <taxon>Eukaryota</taxon>
        <taxon>Metazoa</taxon>
        <taxon>Ecdysozoa</taxon>
        <taxon>Nematoda</taxon>
        <taxon>Chromadorea</taxon>
        <taxon>Rhabditida</taxon>
        <taxon>Rhabditina</taxon>
        <taxon>Rhabditomorpha</taxon>
        <taxon>Rhabditoidea</taxon>
        <taxon>Rhabditidae</taxon>
        <taxon>Peloderinae</taxon>
        <taxon>Caenorhabditis</taxon>
    </lineage>
</organism>
<dbReference type="SMART" id="SM01017">
    <property type="entry name" value="Arrestin_C"/>
    <property type="match status" value="1"/>
</dbReference>
<dbReference type="AlphaFoldDB" id="A0A1I7TA14"/>
<dbReference type="PANTHER" id="PTHR11188:SF83">
    <property type="entry name" value="ARRESTIN C-TERMINAL-LIKE DOMAIN-CONTAINING PROTEIN"/>
    <property type="match status" value="1"/>
</dbReference>
<dbReference type="PANTHER" id="PTHR11188">
    <property type="entry name" value="ARRESTIN DOMAIN CONTAINING PROTEIN"/>
    <property type="match status" value="1"/>
</dbReference>
<dbReference type="InterPro" id="IPR014752">
    <property type="entry name" value="Arrestin-like_C"/>
</dbReference>